<dbReference type="CDD" id="cd02440">
    <property type="entry name" value="AdoMet_MTases"/>
    <property type="match status" value="1"/>
</dbReference>
<dbReference type="PANTHER" id="PTHR42912">
    <property type="entry name" value="METHYLTRANSFERASE"/>
    <property type="match status" value="1"/>
</dbReference>
<organism evidence="2">
    <name type="scientific">marine metagenome</name>
    <dbReference type="NCBI Taxonomy" id="408172"/>
    <lineage>
        <taxon>unclassified sequences</taxon>
        <taxon>metagenomes</taxon>
        <taxon>ecological metagenomes</taxon>
    </lineage>
</organism>
<dbReference type="Pfam" id="PF08241">
    <property type="entry name" value="Methyltransf_11"/>
    <property type="match status" value="1"/>
</dbReference>
<dbReference type="InterPro" id="IPR013216">
    <property type="entry name" value="Methyltransf_11"/>
</dbReference>
<dbReference type="Gene3D" id="3.40.50.150">
    <property type="entry name" value="Vaccinia Virus protein VP39"/>
    <property type="match status" value="1"/>
</dbReference>
<feature type="non-terminal residue" evidence="2">
    <location>
        <position position="212"/>
    </location>
</feature>
<proteinExistence type="predicted"/>
<protein>
    <recommendedName>
        <fullName evidence="1">Methyltransferase type 11 domain-containing protein</fullName>
    </recommendedName>
</protein>
<evidence type="ECO:0000313" key="2">
    <source>
        <dbReference type="EMBL" id="SVE25208.1"/>
    </source>
</evidence>
<name>A0A383C0P8_9ZZZZ</name>
<dbReference type="SUPFAM" id="SSF53335">
    <property type="entry name" value="S-adenosyl-L-methionine-dependent methyltransferases"/>
    <property type="match status" value="1"/>
</dbReference>
<dbReference type="InterPro" id="IPR050508">
    <property type="entry name" value="Methyltransf_Superfamily"/>
</dbReference>
<gene>
    <name evidence="2" type="ORF">METZ01_LOCUS478062</name>
</gene>
<sequence>MSNNINSTDWTSNYTNITKSPLTKFYRNFLIKKLKLFEIINDKNSSILDFGCGFGYFLNYFYSRGYRNLYGVDPDKELLKRVPKQIKTSLQFGEKTNFEDNSFDVVFVYCVFHHLEKDKNYFEAIDEIMRVLKPKGYLFICEPGHYRAFIIMAYITKILSFFSKFFKSYDSILDEEKIIVHYFIKNHYKVIDRLREKKIKEIENTYKYEKWL</sequence>
<evidence type="ECO:0000259" key="1">
    <source>
        <dbReference type="Pfam" id="PF08241"/>
    </source>
</evidence>
<dbReference type="InterPro" id="IPR029063">
    <property type="entry name" value="SAM-dependent_MTases_sf"/>
</dbReference>
<reference evidence="2" key="1">
    <citation type="submission" date="2018-05" db="EMBL/GenBank/DDBJ databases">
        <authorList>
            <person name="Lanie J.A."/>
            <person name="Ng W.-L."/>
            <person name="Kazmierczak K.M."/>
            <person name="Andrzejewski T.M."/>
            <person name="Davidsen T.M."/>
            <person name="Wayne K.J."/>
            <person name="Tettelin H."/>
            <person name="Glass J.I."/>
            <person name="Rusch D."/>
            <person name="Podicherti R."/>
            <person name="Tsui H.-C.T."/>
            <person name="Winkler M.E."/>
        </authorList>
    </citation>
    <scope>NUCLEOTIDE SEQUENCE</scope>
</reference>
<dbReference type="AlphaFoldDB" id="A0A383C0P8"/>
<dbReference type="EMBL" id="UINC01204470">
    <property type="protein sequence ID" value="SVE25208.1"/>
    <property type="molecule type" value="Genomic_DNA"/>
</dbReference>
<feature type="domain" description="Methyltransferase type 11" evidence="1">
    <location>
        <begin position="48"/>
        <end position="140"/>
    </location>
</feature>
<dbReference type="GO" id="GO:0008757">
    <property type="term" value="F:S-adenosylmethionine-dependent methyltransferase activity"/>
    <property type="evidence" value="ECO:0007669"/>
    <property type="project" value="InterPro"/>
</dbReference>
<dbReference type="PANTHER" id="PTHR42912:SF80">
    <property type="entry name" value="METHYLTRANSFERASE DOMAIN-CONTAINING PROTEIN"/>
    <property type="match status" value="1"/>
</dbReference>
<accession>A0A383C0P8</accession>